<proteinExistence type="predicted"/>
<evidence type="ECO:0000313" key="2">
    <source>
        <dbReference type="EMBL" id="PLW18114.1"/>
    </source>
</evidence>
<organism evidence="2 3">
    <name type="scientific">Puccinia coronata f. sp. avenae</name>
    <dbReference type="NCBI Taxonomy" id="200324"/>
    <lineage>
        <taxon>Eukaryota</taxon>
        <taxon>Fungi</taxon>
        <taxon>Dikarya</taxon>
        <taxon>Basidiomycota</taxon>
        <taxon>Pucciniomycotina</taxon>
        <taxon>Pucciniomycetes</taxon>
        <taxon>Pucciniales</taxon>
        <taxon>Pucciniaceae</taxon>
        <taxon>Puccinia</taxon>
    </lineage>
</organism>
<evidence type="ECO:0000313" key="3">
    <source>
        <dbReference type="Proteomes" id="UP000235388"/>
    </source>
</evidence>
<dbReference type="Proteomes" id="UP000235392">
    <property type="component" value="Unassembled WGS sequence"/>
</dbReference>
<dbReference type="Proteomes" id="UP000235388">
    <property type="component" value="Unassembled WGS sequence"/>
</dbReference>
<dbReference type="EMBL" id="PGCJ01000837">
    <property type="protein sequence ID" value="PLW18114.1"/>
    <property type="molecule type" value="Genomic_DNA"/>
</dbReference>
<sequence>MAIGRKLAKQLKAARLDKANKSSWPKMEQIPNVKPSFLTAAKLESFEEGVFADNKNLVKTSREDAFIKTRFDFNLWESPPQ</sequence>
<protein>
    <submittedName>
        <fullName evidence="2">Uncharacterized protein</fullName>
    </submittedName>
</protein>
<dbReference type="EMBL" id="PGCI01001076">
    <property type="protein sequence ID" value="PLW08246.1"/>
    <property type="molecule type" value="Genomic_DNA"/>
</dbReference>
<keyword evidence="3" id="KW-1185">Reference proteome</keyword>
<gene>
    <name evidence="2" type="ORF">PCANC_12721</name>
    <name evidence="1" type="ORF">PCASD_22119</name>
</gene>
<evidence type="ECO:0000313" key="1">
    <source>
        <dbReference type="EMBL" id="PLW08246.1"/>
    </source>
</evidence>
<comment type="caution">
    <text evidence="2">The sequence shown here is derived from an EMBL/GenBank/DDBJ whole genome shotgun (WGS) entry which is preliminary data.</text>
</comment>
<accession>A0A2N5SY08</accession>
<dbReference type="OrthoDB" id="2507233at2759"/>
<reference evidence="3 4" key="1">
    <citation type="submission" date="2017-11" db="EMBL/GenBank/DDBJ databases">
        <title>De novo assembly and phasing of dikaryotic genomes from two isolates of Puccinia coronata f. sp. avenae, the causal agent of oat crown rust.</title>
        <authorList>
            <person name="Miller M.E."/>
            <person name="Zhang Y."/>
            <person name="Omidvar V."/>
            <person name="Sperschneider J."/>
            <person name="Schwessinger B."/>
            <person name="Raley C."/>
            <person name="Palmer J.M."/>
            <person name="Garnica D."/>
            <person name="Upadhyaya N."/>
            <person name="Rathjen J."/>
            <person name="Taylor J.M."/>
            <person name="Park R.F."/>
            <person name="Dodds P.N."/>
            <person name="Hirsch C.D."/>
            <person name="Kianian S.F."/>
            <person name="Figueroa M."/>
        </authorList>
    </citation>
    <scope>NUCLEOTIDE SEQUENCE [LARGE SCALE GENOMIC DNA]</scope>
    <source>
        <strain evidence="2">12NC29</strain>
        <strain evidence="1">12SD80</strain>
    </source>
</reference>
<dbReference type="AlphaFoldDB" id="A0A2N5SY08"/>
<evidence type="ECO:0000313" key="4">
    <source>
        <dbReference type="Proteomes" id="UP000235392"/>
    </source>
</evidence>
<name>A0A2N5SY08_9BASI</name>